<dbReference type="GO" id="GO:0016491">
    <property type="term" value="F:oxidoreductase activity"/>
    <property type="evidence" value="ECO:0007669"/>
    <property type="project" value="UniProtKB-KW"/>
</dbReference>
<gene>
    <name evidence="3" type="ORF">CEG14_19865</name>
</gene>
<evidence type="ECO:0000256" key="1">
    <source>
        <dbReference type="ARBA" id="ARBA00023002"/>
    </source>
</evidence>
<comment type="caution">
    <text evidence="3">The sequence shown here is derived from an EMBL/GenBank/DDBJ whole genome shotgun (WGS) entry which is preliminary data.</text>
</comment>
<evidence type="ECO:0000313" key="3">
    <source>
        <dbReference type="EMBL" id="OZI33105.1"/>
    </source>
</evidence>
<dbReference type="InterPro" id="IPR006076">
    <property type="entry name" value="FAD-dep_OxRdtase"/>
</dbReference>
<sequence>MSAAENDYVDTWYARTLADPDTRHAPLAGAAETEVAVVGGGLAGLSTALELARRGRAVTLLEAQRVGWGASGRNGGSVSPAFSAGADQIRRHVSESHYQSLYRLSMEGVEIIRDNIAALGITEAHKVDGRLRVLRHEGTEELQRWCDEQRSVFGREVSVLSRAQVRERLVSDVYFQGIDDPGSFHFHPLNYARALARECVRLGVRIHEGSAVNAAALAGPVKRLATAQGTLEAAQVVLATGGYTEGVVPRLRRAMLPIATYIMLTEPLGERVREAIRTDAAIGDTRRAGNYYRVLPGGRIGWGSRITTRISDPPDLAESLRRELLSVYPQLQGLRVDAAWSGRMAYARHLMPQIGRLGEGVWYCTAFGGHGMNTTSIGGRVVAEGITGESERYRLFEPFGLAWNGGPFGTAAVQLTYWSYQARDWLRERQARG</sequence>
<dbReference type="SUPFAM" id="SSF51905">
    <property type="entry name" value="FAD/NAD(P)-binding domain"/>
    <property type="match status" value="1"/>
</dbReference>
<keyword evidence="1" id="KW-0560">Oxidoreductase</keyword>
<dbReference type="OrthoDB" id="9342835at2"/>
<dbReference type="Gene3D" id="3.30.9.10">
    <property type="entry name" value="D-Amino Acid Oxidase, subunit A, domain 2"/>
    <property type="match status" value="1"/>
</dbReference>
<dbReference type="Pfam" id="PF01266">
    <property type="entry name" value="DAO"/>
    <property type="match status" value="1"/>
</dbReference>
<dbReference type="GO" id="GO:0005737">
    <property type="term" value="C:cytoplasm"/>
    <property type="evidence" value="ECO:0007669"/>
    <property type="project" value="TreeGrafter"/>
</dbReference>
<dbReference type="PANTHER" id="PTHR13847:SF281">
    <property type="entry name" value="FAD DEPENDENT OXIDOREDUCTASE DOMAIN-CONTAINING PROTEIN"/>
    <property type="match status" value="1"/>
</dbReference>
<dbReference type="PANTHER" id="PTHR13847">
    <property type="entry name" value="SARCOSINE DEHYDROGENASE-RELATED"/>
    <property type="match status" value="1"/>
</dbReference>
<dbReference type="Proteomes" id="UP000217005">
    <property type="component" value="Unassembled WGS sequence"/>
</dbReference>
<evidence type="ECO:0000313" key="4">
    <source>
        <dbReference type="Proteomes" id="UP000217005"/>
    </source>
</evidence>
<dbReference type="EMBL" id="NEVL01000004">
    <property type="protein sequence ID" value="OZI33105.1"/>
    <property type="molecule type" value="Genomic_DNA"/>
</dbReference>
<dbReference type="InterPro" id="IPR036188">
    <property type="entry name" value="FAD/NAD-bd_sf"/>
</dbReference>
<proteinExistence type="predicted"/>
<feature type="domain" description="FAD dependent oxidoreductase" evidence="2">
    <location>
        <begin position="35"/>
        <end position="384"/>
    </location>
</feature>
<accession>A0A261S7G9</accession>
<protein>
    <submittedName>
        <fullName evidence="3">FAD-dependent oxidoreductase</fullName>
    </submittedName>
</protein>
<evidence type="ECO:0000259" key="2">
    <source>
        <dbReference type="Pfam" id="PF01266"/>
    </source>
</evidence>
<name>A0A261S7G9_9BORD</name>
<dbReference type="AlphaFoldDB" id="A0A261S7G9"/>
<dbReference type="Gene3D" id="3.50.50.60">
    <property type="entry name" value="FAD/NAD(P)-binding domain"/>
    <property type="match status" value="1"/>
</dbReference>
<reference evidence="3 4" key="1">
    <citation type="submission" date="2017-05" db="EMBL/GenBank/DDBJ databases">
        <title>Complete and WGS of Bordetella genogroups.</title>
        <authorList>
            <person name="Spilker T."/>
            <person name="LiPuma J."/>
        </authorList>
    </citation>
    <scope>NUCLEOTIDE SEQUENCE [LARGE SCALE GENOMIC DNA]</scope>
    <source>
        <strain evidence="3 4">AU17610</strain>
    </source>
</reference>
<organism evidence="3 4">
    <name type="scientific">Bordetella genomosp. 1</name>
    <dbReference type="NCBI Taxonomy" id="1395607"/>
    <lineage>
        <taxon>Bacteria</taxon>
        <taxon>Pseudomonadati</taxon>
        <taxon>Pseudomonadota</taxon>
        <taxon>Betaproteobacteria</taxon>
        <taxon>Burkholderiales</taxon>
        <taxon>Alcaligenaceae</taxon>
        <taxon>Bordetella</taxon>
    </lineage>
</organism>
<dbReference type="RefSeq" id="WP_094828100.1">
    <property type="nucleotide sequence ID" value="NZ_NEVL01000004.1"/>
</dbReference>